<dbReference type="EMBL" id="WJXW01000002">
    <property type="protein sequence ID" value="KAF9739322.1"/>
    <property type="molecule type" value="Genomic_DNA"/>
</dbReference>
<comment type="caution">
    <text evidence="3">The sequence shown here is derived from an EMBL/GenBank/DDBJ whole genome shotgun (WGS) entry which is preliminary data.</text>
</comment>
<dbReference type="PANTHER" id="PTHR38848:SF3">
    <property type="entry name" value="G-PROTEIN COUPLED RECEPTORS FAMILY 3 PROFILE DOMAIN-CONTAINING PROTEIN"/>
    <property type="match status" value="1"/>
</dbReference>
<dbReference type="OrthoDB" id="3210850at2759"/>
<feature type="signal peptide" evidence="2">
    <location>
        <begin position="1"/>
        <end position="21"/>
    </location>
</feature>
<feature type="transmembrane region" description="Helical" evidence="1">
    <location>
        <begin position="288"/>
        <end position="312"/>
    </location>
</feature>
<feature type="transmembrane region" description="Helical" evidence="1">
    <location>
        <begin position="98"/>
        <end position="120"/>
    </location>
</feature>
<proteinExistence type="predicted"/>
<dbReference type="Proteomes" id="UP000756921">
    <property type="component" value="Unassembled WGS sequence"/>
</dbReference>
<keyword evidence="2" id="KW-0732">Signal</keyword>
<dbReference type="AlphaFoldDB" id="A0A9P6GP73"/>
<reference evidence="3" key="1">
    <citation type="journal article" date="2020" name="Mol. Plant Microbe Interact.">
        <title>Genome Sequence of the Biocontrol Agent Coniothyrium minitans strain Conio (IMI 134523).</title>
        <authorList>
            <person name="Patel D."/>
            <person name="Shittu T.A."/>
            <person name="Baroncelli R."/>
            <person name="Muthumeenakshi S."/>
            <person name="Osborne T.H."/>
            <person name="Janganan T.K."/>
            <person name="Sreenivasaprasad S."/>
        </authorList>
    </citation>
    <scope>NUCLEOTIDE SEQUENCE</scope>
    <source>
        <strain evidence="3">Conio</strain>
    </source>
</reference>
<feature type="transmembrane region" description="Helical" evidence="1">
    <location>
        <begin position="216"/>
        <end position="239"/>
    </location>
</feature>
<evidence type="ECO:0000313" key="4">
    <source>
        <dbReference type="Proteomes" id="UP000756921"/>
    </source>
</evidence>
<keyword evidence="1" id="KW-1133">Transmembrane helix</keyword>
<feature type="transmembrane region" description="Helical" evidence="1">
    <location>
        <begin position="66"/>
        <end position="86"/>
    </location>
</feature>
<keyword evidence="1" id="KW-0812">Transmembrane</keyword>
<feature type="transmembrane region" description="Helical" evidence="1">
    <location>
        <begin position="318"/>
        <end position="340"/>
    </location>
</feature>
<accession>A0A9P6GP73</accession>
<feature type="transmembrane region" description="Helical" evidence="1">
    <location>
        <begin position="132"/>
        <end position="153"/>
    </location>
</feature>
<protein>
    <submittedName>
        <fullName evidence="3">Uncharacterized protein</fullName>
    </submittedName>
</protein>
<evidence type="ECO:0000313" key="3">
    <source>
        <dbReference type="EMBL" id="KAF9739322.1"/>
    </source>
</evidence>
<feature type="transmembrane region" description="Helical" evidence="1">
    <location>
        <begin position="173"/>
        <end position="196"/>
    </location>
</feature>
<gene>
    <name evidence="3" type="ORF">PMIN01_01956</name>
</gene>
<dbReference type="PANTHER" id="PTHR38848">
    <property type="entry name" value="G-PROTEIN COUPLED RECEPTORS FAMILY 3 PROFILE DOMAIN-CONTAINING PROTEIN"/>
    <property type="match status" value="1"/>
</dbReference>
<organism evidence="3 4">
    <name type="scientific">Paraphaeosphaeria minitans</name>
    <dbReference type="NCBI Taxonomy" id="565426"/>
    <lineage>
        <taxon>Eukaryota</taxon>
        <taxon>Fungi</taxon>
        <taxon>Dikarya</taxon>
        <taxon>Ascomycota</taxon>
        <taxon>Pezizomycotina</taxon>
        <taxon>Dothideomycetes</taxon>
        <taxon>Pleosporomycetidae</taxon>
        <taxon>Pleosporales</taxon>
        <taxon>Massarineae</taxon>
        <taxon>Didymosphaeriaceae</taxon>
        <taxon>Paraphaeosphaeria</taxon>
    </lineage>
</organism>
<sequence length="409" mass="45688">MDSFKRLTAWTVLMAVSITSAAPQSRHHALLYGAKQSHARDERVVMTDPETGRKFMPGETSLARTVYTVVALFCAVVLAILFGLRAKSLARNMKKKNNLTSAILSFLFLFAICFIFATVVVESGQNLTSSNLCYSAIIICLVFYTTNKLAIYIFLLERARIVRAPFMRRHRDWLWICGMFIICAGFGTVAIIGFIFPVAELSELDGRCRIGLPRKVAFPLMCFDIGLNFLLTGLFIWLLRPVLSFHRVNLMPGVLKKIASRVRSATSEASLRNRRPQMDDLNNIIKILLWKCLIGSTLVMLPTVGNMVTFYVMRGRELGWRCLTICTLDVSWGVLIVNWLTIGSAQADRALTTLMSQQTVSEPDSERDGPVPATILQSRLSGSGERPLPAKLHDEGKLLAFDRASIAMQ</sequence>
<evidence type="ECO:0000256" key="2">
    <source>
        <dbReference type="SAM" id="SignalP"/>
    </source>
</evidence>
<keyword evidence="4" id="KW-1185">Reference proteome</keyword>
<feature type="chain" id="PRO_5040291459" evidence="2">
    <location>
        <begin position="22"/>
        <end position="409"/>
    </location>
</feature>
<name>A0A9P6GP73_9PLEO</name>
<evidence type="ECO:0000256" key="1">
    <source>
        <dbReference type="SAM" id="Phobius"/>
    </source>
</evidence>
<keyword evidence="1" id="KW-0472">Membrane</keyword>